<proteinExistence type="predicted"/>
<name>A0A315Z7G3_SEDFL</name>
<evidence type="ECO:0000313" key="2">
    <source>
        <dbReference type="EMBL" id="PWJ40861.1"/>
    </source>
</evidence>
<dbReference type="OrthoDB" id="675330at2"/>
<organism evidence="2 3">
    <name type="scientific">Sediminitomix flava</name>
    <dbReference type="NCBI Taxonomy" id="379075"/>
    <lineage>
        <taxon>Bacteria</taxon>
        <taxon>Pseudomonadati</taxon>
        <taxon>Bacteroidota</taxon>
        <taxon>Cytophagia</taxon>
        <taxon>Cytophagales</taxon>
        <taxon>Flammeovirgaceae</taxon>
        <taxon>Sediminitomix</taxon>
    </lineage>
</organism>
<sequence length="158" mass="18724">MKQNFILLLSFIFMGLSTTQVFAQKDKQKNKQKGDRKARMEKARVNYITEKLDLNATDSVAFWNVYSNFETERKDIRKEINQVQNGFLAKSDAQLSQEFEKLFDLKEKEIELEKKYYKELQSVISERQIAVLLNAEKEIRKEVLKRMSGQQRGGQRYK</sequence>
<protein>
    <recommendedName>
        <fullName evidence="4">LTXXQ motif family protein</fullName>
    </recommendedName>
</protein>
<evidence type="ECO:0000313" key="3">
    <source>
        <dbReference type="Proteomes" id="UP000245535"/>
    </source>
</evidence>
<reference evidence="2 3" key="1">
    <citation type="submission" date="2018-03" db="EMBL/GenBank/DDBJ databases">
        <title>Genomic Encyclopedia of Archaeal and Bacterial Type Strains, Phase II (KMG-II): from individual species to whole genera.</title>
        <authorList>
            <person name="Goeker M."/>
        </authorList>
    </citation>
    <scope>NUCLEOTIDE SEQUENCE [LARGE SCALE GENOMIC DNA]</scope>
    <source>
        <strain evidence="2 3">DSM 28229</strain>
    </source>
</reference>
<dbReference type="EMBL" id="QGDO01000004">
    <property type="protein sequence ID" value="PWJ40861.1"/>
    <property type="molecule type" value="Genomic_DNA"/>
</dbReference>
<feature type="chain" id="PRO_5016395402" description="LTXXQ motif family protein" evidence="1">
    <location>
        <begin position="24"/>
        <end position="158"/>
    </location>
</feature>
<comment type="caution">
    <text evidence="2">The sequence shown here is derived from an EMBL/GenBank/DDBJ whole genome shotgun (WGS) entry which is preliminary data.</text>
</comment>
<accession>A0A315Z7G3</accession>
<dbReference type="AlphaFoldDB" id="A0A315Z7G3"/>
<dbReference type="RefSeq" id="WP_146201710.1">
    <property type="nucleotide sequence ID" value="NZ_QGDO01000004.1"/>
</dbReference>
<evidence type="ECO:0000256" key="1">
    <source>
        <dbReference type="SAM" id="SignalP"/>
    </source>
</evidence>
<keyword evidence="1" id="KW-0732">Signal</keyword>
<dbReference type="Proteomes" id="UP000245535">
    <property type="component" value="Unassembled WGS sequence"/>
</dbReference>
<gene>
    <name evidence="2" type="ORF">BC781_104121</name>
</gene>
<evidence type="ECO:0008006" key="4">
    <source>
        <dbReference type="Google" id="ProtNLM"/>
    </source>
</evidence>
<keyword evidence="3" id="KW-1185">Reference proteome</keyword>
<feature type="signal peptide" evidence="1">
    <location>
        <begin position="1"/>
        <end position="23"/>
    </location>
</feature>